<evidence type="ECO:0000313" key="3">
    <source>
        <dbReference type="Proteomes" id="UP000248764"/>
    </source>
</evidence>
<keyword evidence="3" id="KW-1185">Reference proteome</keyword>
<proteinExistence type="predicted"/>
<gene>
    <name evidence="2" type="ORF">C1I92_26070</name>
</gene>
<protein>
    <submittedName>
        <fullName evidence="2">N-acetyltransferase</fullName>
    </submittedName>
</protein>
<name>A0A2W2B327_9ACTN</name>
<accession>A0A2W2B327</accession>
<dbReference type="Proteomes" id="UP000248764">
    <property type="component" value="Unassembled WGS sequence"/>
</dbReference>
<dbReference type="CDD" id="cd04301">
    <property type="entry name" value="NAT_SF"/>
    <property type="match status" value="1"/>
</dbReference>
<dbReference type="Pfam" id="PF13508">
    <property type="entry name" value="Acetyltransf_7"/>
    <property type="match status" value="1"/>
</dbReference>
<dbReference type="AlphaFoldDB" id="A0A2W2B327"/>
<dbReference type="Gene3D" id="3.40.630.30">
    <property type="match status" value="1"/>
</dbReference>
<comment type="caution">
    <text evidence="2">The sequence shown here is derived from an EMBL/GenBank/DDBJ whole genome shotgun (WGS) entry which is preliminary data.</text>
</comment>
<feature type="domain" description="N-acetyltransferase" evidence="1">
    <location>
        <begin position="96"/>
        <end position="229"/>
    </location>
</feature>
<sequence length="229" mass="24429">MSADDLRDLLLRWQAGWVTARSYRSAMDGDTVTVDVGLAERRTETLLLDADPELYAAVAESVAGPAQWLTAPTTDRARTHAAAVDAGFTPHAPEWLMTRPLAGHPEPEVPAGYDTWLSGRPPLLVAEVVTDGDGPRALAAKGHLALSAADAVADRIFTVPEHRRRGLGSIVMATLTTAARERGAVTGLLVASEQGRLLYERLGWRVVTELTVADWSGHGSPASPADPLE</sequence>
<organism evidence="2 3">
    <name type="scientific">Jiangella anatolica</name>
    <dbReference type="NCBI Taxonomy" id="2670374"/>
    <lineage>
        <taxon>Bacteria</taxon>
        <taxon>Bacillati</taxon>
        <taxon>Actinomycetota</taxon>
        <taxon>Actinomycetes</taxon>
        <taxon>Jiangellales</taxon>
        <taxon>Jiangellaceae</taxon>
        <taxon>Jiangella</taxon>
    </lineage>
</organism>
<dbReference type="InterPro" id="IPR000182">
    <property type="entry name" value="GNAT_dom"/>
</dbReference>
<dbReference type="GO" id="GO:0016747">
    <property type="term" value="F:acyltransferase activity, transferring groups other than amino-acyl groups"/>
    <property type="evidence" value="ECO:0007669"/>
    <property type="project" value="InterPro"/>
</dbReference>
<dbReference type="EMBL" id="POTW01000088">
    <property type="protein sequence ID" value="PZF80422.1"/>
    <property type="molecule type" value="Genomic_DNA"/>
</dbReference>
<evidence type="ECO:0000259" key="1">
    <source>
        <dbReference type="PROSITE" id="PS51186"/>
    </source>
</evidence>
<dbReference type="PROSITE" id="PS51186">
    <property type="entry name" value="GNAT"/>
    <property type="match status" value="1"/>
</dbReference>
<evidence type="ECO:0000313" key="2">
    <source>
        <dbReference type="EMBL" id="PZF80422.1"/>
    </source>
</evidence>
<dbReference type="InterPro" id="IPR016181">
    <property type="entry name" value="Acyl_CoA_acyltransferase"/>
</dbReference>
<dbReference type="SUPFAM" id="SSF55729">
    <property type="entry name" value="Acyl-CoA N-acyltransferases (Nat)"/>
    <property type="match status" value="1"/>
</dbReference>
<dbReference type="RefSeq" id="WP_111257557.1">
    <property type="nucleotide sequence ID" value="NZ_POTW01000088.1"/>
</dbReference>
<reference evidence="2 3" key="1">
    <citation type="submission" date="2018-01" db="EMBL/GenBank/DDBJ databases">
        <title>Draft genome sequence of Jiangella sp. GTF31.</title>
        <authorList>
            <person name="Sahin N."/>
            <person name="Ay H."/>
            <person name="Saygin H."/>
        </authorList>
    </citation>
    <scope>NUCLEOTIDE SEQUENCE [LARGE SCALE GENOMIC DNA]</scope>
    <source>
        <strain evidence="2 3">GTF31</strain>
    </source>
</reference>
<keyword evidence="2" id="KW-0808">Transferase</keyword>